<dbReference type="PANTHER" id="PTHR46814">
    <property type="entry name" value="EGALITARIAN, ISOFORM B"/>
    <property type="match status" value="1"/>
</dbReference>
<feature type="compositionally biased region" description="Low complexity" evidence="1">
    <location>
        <begin position="33"/>
        <end position="44"/>
    </location>
</feature>
<dbReference type="EMBL" id="FNXT01000469">
    <property type="protein sequence ID" value="SZX64802.1"/>
    <property type="molecule type" value="Genomic_DNA"/>
</dbReference>
<gene>
    <name evidence="3" type="ORF">BQ4739_LOCUS5291</name>
</gene>
<dbReference type="Gene3D" id="3.30.420.10">
    <property type="entry name" value="Ribonuclease H-like superfamily/Ribonuclease H"/>
    <property type="match status" value="1"/>
</dbReference>
<evidence type="ECO:0000256" key="1">
    <source>
        <dbReference type="SAM" id="MobiDB-lite"/>
    </source>
</evidence>
<evidence type="ECO:0000313" key="3">
    <source>
        <dbReference type="EMBL" id="SZX64802.1"/>
    </source>
</evidence>
<accession>A0A383VJ90</accession>
<feature type="domain" description="3'-5' exonuclease" evidence="2">
    <location>
        <begin position="46"/>
        <end position="250"/>
    </location>
</feature>
<dbReference type="InterPro" id="IPR036397">
    <property type="entry name" value="RNaseH_sf"/>
</dbReference>
<keyword evidence="4" id="KW-1185">Reference proteome</keyword>
<dbReference type="STRING" id="3088.A0A383VJ90"/>
<proteinExistence type="predicted"/>
<dbReference type="AlphaFoldDB" id="A0A383VJ90"/>
<dbReference type="InterPro" id="IPR012337">
    <property type="entry name" value="RNaseH-like_sf"/>
</dbReference>
<dbReference type="InterPro" id="IPR002562">
    <property type="entry name" value="3'-5'_exonuclease_dom"/>
</dbReference>
<evidence type="ECO:0000313" key="4">
    <source>
        <dbReference type="Proteomes" id="UP000256970"/>
    </source>
</evidence>
<sequence length="276" mass="29007">MQQLDDVLLHMTAAGLAALDAEYFVQQGDSSSSSSGCSSAAGSSVDEDGGHQTSSWQLPAVHNCSQQRMQGSNLQLALLQLMVPAAEAADGAWPAAIYLVQVPQQRAAAQQVVAKLQPLLEDVGIVKVVHDGRQDAEILHRDFGVTVKGSLDTQLLAGLAGLGAASSSGDNTQPDTTTAANSSWSDCIRRMRLNELSLLYGYAYTDVPSHKRGGTAGWLQRPLPPRAVAYAAGDVRYLLPLAHDLLQQLPAVLTKLSELQLQLAQQGTAAAAAADG</sequence>
<dbReference type="PANTHER" id="PTHR46814:SF1">
    <property type="entry name" value="EGALITARIAN, ISOFORM B"/>
    <property type="match status" value="1"/>
</dbReference>
<dbReference type="GO" id="GO:0003676">
    <property type="term" value="F:nucleic acid binding"/>
    <property type="evidence" value="ECO:0007669"/>
    <property type="project" value="InterPro"/>
</dbReference>
<dbReference type="Proteomes" id="UP000256970">
    <property type="component" value="Unassembled WGS sequence"/>
</dbReference>
<dbReference type="GO" id="GO:0008408">
    <property type="term" value="F:3'-5' exonuclease activity"/>
    <property type="evidence" value="ECO:0007669"/>
    <property type="project" value="InterPro"/>
</dbReference>
<dbReference type="SMART" id="SM00474">
    <property type="entry name" value="35EXOc"/>
    <property type="match status" value="1"/>
</dbReference>
<feature type="region of interest" description="Disordered" evidence="1">
    <location>
        <begin position="33"/>
        <end position="56"/>
    </location>
</feature>
<evidence type="ECO:0000259" key="2">
    <source>
        <dbReference type="SMART" id="SM00474"/>
    </source>
</evidence>
<protein>
    <recommendedName>
        <fullName evidence="2">3'-5' exonuclease domain-containing protein</fullName>
    </recommendedName>
</protein>
<dbReference type="GO" id="GO:0006139">
    <property type="term" value="P:nucleobase-containing compound metabolic process"/>
    <property type="evidence" value="ECO:0007669"/>
    <property type="project" value="InterPro"/>
</dbReference>
<name>A0A383VJ90_TETOB</name>
<reference evidence="3 4" key="1">
    <citation type="submission" date="2016-10" db="EMBL/GenBank/DDBJ databases">
        <authorList>
            <person name="Cai Z."/>
        </authorList>
    </citation>
    <scope>NUCLEOTIDE SEQUENCE [LARGE SCALE GENOMIC DNA]</scope>
</reference>
<dbReference type="Pfam" id="PF01612">
    <property type="entry name" value="DNA_pol_A_exo1"/>
    <property type="match status" value="1"/>
</dbReference>
<organism evidence="3 4">
    <name type="scientific">Tetradesmus obliquus</name>
    <name type="common">Green alga</name>
    <name type="synonym">Acutodesmus obliquus</name>
    <dbReference type="NCBI Taxonomy" id="3088"/>
    <lineage>
        <taxon>Eukaryota</taxon>
        <taxon>Viridiplantae</taxon>
        <taxon>Chlorophyta</taxon>
        <taxon>core chlorophytes</taxon>
        <taxon>Chlorophyceae</taxon>
        <taxon>CS clade</taxon>
        <taxon>Sphaeropleales</taxon>
        <taxon>Scenedesmaceae</taxon>
        <taxon>Tetradesmus</taxon>
    </lineage>
</organism>
<dbReference type="SUPFAM" id="SSF53098">
    <property type="entry name" value="Ribonuclease H-like"/>
    <property type="match status" value="1"/>
</dbReference>